<sequence>MANRNTCASSVPGSQLAFYGYTGLPVWAALMDLEGAMMIDKLYAFVLALAGISFGSYIMLHEVSESIRGDSGMLESSAARRSEC</sequence>
<reference evidence="2 3" key="1">
    <citation type="submission" date="2014-07" db="EMBL/GenBank/DDBJ databases">
        <authorList>
            <person name="Zhang J.E."/>
            <person name="Yang H."/>
            <person name="Guo J."/>
            <person name="Deng Z."/>
            <person name="Luo H."/>
            <person name="Luo M."/>
            <person name="Zhao B."/>
        </authorList>
    </citation>
    <scope>NUCLEOTIDE SEQUENCE [LARGE SCALE GENOMIC DNA]</scope>
    <source>
        <strain evidence="2 3">1CP</strain>
        <plasmid evidence="3">Plasmid pr1cp1</plasmid>
    </source>
</reference>
<keyword evidence="1" id="KW-1133">Transmembrane helix</keyword>
<dbReference type="Proteomes" id="UP000186108">
    <property type="component" value="Plasmid pR1CP1"/>
</dbReference>
<feature type="transmembrane region" description="Helical" evidence="1">
    <location>
        <begin position="42"/>
        <end position="60"/>
    </location>
</feature>
<keyword evidence="2" id="KW-0614">Plasmid</keyword>
<gene>
    <name evidence="2" type="ORF">R1CP_40095</name>
</gene>
<proteinExistence type="predicted"/>
<geneLocation type="plasmid" evidence="3">
    <name>pr1cp1</name>
</geneLocation>
<dbReference type="AlphaFoldDB" id="A0A1B1KJ25"/>
<name>A0A1B1KJ25_RHOOP</name>
<evidence type="ECO:0000313" key="3">
    <source>
        <dbReference type="Proteomes" id="UP000186108"/>
    </source>
</evidence>
<evidence type="ECO:0000313" key="2">
    <source>
        <dbReference type="EMBL" id="ANS32600.1"/>
    </source>
</evidence>
<evidence type="ECO:0000256" key="1">
    <source>
        <dbReference type="SAM" id="Phobius"/>
    </source>
</evidence>
<accession>A0A1B1KJ25</accession>
<dbReference type="EMBL" id="CP009112">
    <property type="protein sequence ID" value="ANS32600.1"/>
    <property type="molecule type" value="Genomic_DNA"/>
</dbReference>
<keyword evidence="1" id="KW-0812">Transmembrane</keyword>
<organism evidence="2 3">
    <name type="scientific">Rhodococcus opacus</name>
    <name type="common">Nocardia opaca</name>
    <dbReference type="NCBI Taxonomy" id="37919"/>
    <lineage>
        <taxon>Bacteria</taxon>
        <taxon>Bacillati</taxon>
        <taxon>Actinomycetota</taxon>
        <taxon>Actinomycetes</taxon>
        <taxon>Mycobacteriales</taxon>
        <taxon>Nocardiaceae</taxon>
        <taxon>Rhodococcus</taxon>
    </lineage>
</organism>
<keyword evidence="1" id="KW-0472">Membrane</keyword>
<protein>
    <submittedName>
        <fullName evidence="2">Putative membrane protein</fullName>
    </submittedName>
</protein>